<keyword evidence="3" id="KW-1185">Reference proteome</keyword>
<accession>A0A829Y7T4</accession>
<evidence type="ECO:0000313" key="3">
    <source>
        <dbReference type="Proteomes" id="UP000445000"/>
    </source>
</evidence>
<dbReference type="RefSeq" id="WP_161810792.1">
    <property type="nucleotide sequence ID" value="NZ_BLJN01000001.1"/>
</dbReference>
<dbReference type="InterPro" id="IPR007296">
    <property type="entry name" value="DUF403"/>
</dbReference>
<dbReference type="Pfam" id="PF04168">
    <property type="entry name" value="Alpha-E"/>
    <property type="match status" value="1"/>
</dbReference>
<protein>
    <recommendedName>
        <fullName evidence="1">DUF403 domain-containing protein</fullName>
    </recommendedName>
</protein>
<dbReference type="AlphaFoldDB" id="A0A829Y7T4"/>
<name>A0A829Y7T4_9GAMM</name>
<comment type="caution">
    <text evidence="2">The sequence shown here is derived from an EMBL/GenBank/DDBJ whole genome shotgun (WGS) entry which is preliminary data.</text>
</comment>
<evidence type="ECO:0000313" key="2">
    <source>
        <dbReference type="EMBL" id="GFE78958.1"/>
    </source>
</evidence>
<dbReference type="EMBL" id="BLJN01000001">
    <property type="protein sequence ID" value="GFE78958.1"/>
    <property type="molecule type" value="Genomic_DNA"/>
</dbReference>
<organism evidence="2 3">
    <name type="scientific">Steroidobacter agaridevorans</name>
    <dbReference type="NCBI Taxonomy" id="2695856"/>
    <lineage>
        <taxon>Bacteria</taxon>
        <taxon>Pseudomonadati</taxon>
        <taxon>Pseudomonadota</taxon>
        <taxon>Gammaproteobacteria</taxon>
        <taxon>Steroidobacterales</taxon>
        <taxon>Steroidobacteraceae</taxon>
        <taxon>Steroidobacter</taxon>
    </lineage>
</organism>
<proteinExistence type="predicted"/>
<dbReference type="Proteomes" id="UP000445000">
    <property type="component" value="Unassembled WGS sequence"/>
</dbReference>
<dbReference type="InterPro" id="IPR051680">
    <property type="entry name" value="ATP-dep_Glu-Cys_Ligase-2"/>
</dbReference>
<evidence type="ECO:0000259" key="1">
    <source>
        <dbReference type="Pfam" id="PF04168"/>
    </source>
</evidence>
<sequence length="315" mass="36282">MLSRTADHLYWMARYTERAENLARMLDVNSRMSLLPQGAEILEQGWIATLTIIGLMEAFRQRYDSVTSSNVIAFMAFDRDNPLSICSCVHAARENARAVRGTLTSEIWETLNATWLEMRGMSLRSANETEVGNFFEWVKYRSHVARGVIQGTMLRDEAWHFAWLGTYLERADSTARILDVKYHLLLPRGEQAGGAADYYQWSALLHSVSAFEIYRRVYRDLITPRRVAELLVLRDDMPRSLRRCMSQVHMHLQSVRNAQSAETERRAGELQASLHFGRIDSVFEIGLHEYLVRFLGQVRDLGDRVSRDFLVSATD</sequence>
<dbReference type="PANTHER" id="PTHR34595:SF7">
    <property type="entry name" value="SLL1039 PROTEIN"/>
    <property type="match status" value="1"/>
</dbReference>
<gene>
    <name evidence="2" type="ORF">GCM10011487_09580</name>
</gene>
<reference evidence="3" key="1">
    <citation type="submission" date="2020-01" db="EMBL/GenBank/DDBJ databases">
        <title>'Steroidobacter agaridevorans' sp. nov., agar-degrading bacteria isolated from rhizosphere soils.</title>
        <authorList>
            <person name="Ikenaga M."/>
            <person name="Kataoka M."/>
            <person name="Murouchi A."/>
            <person name="Katsuragi S."/>
            <person name="Sakai M."/>
        </authorList>
    </citation>
    <scope>NUCLEOTIDE SEQUENCE [LARGE SCALE GENOMIC DNA]</scope>
    <source>
        <strain evidence="3">YU21-B</strain>
    </source>
</reference>
<dbReference type="PANTHER" id="PTHR34595">
    <property type="entry name" value="BLR5612 PROTEIN"/>
    <property type="match status" value="1"/>
</dbReference>
<feature type="domain" description="DUF403" evidence="1">
    <location>
        <begin position="1"/>
        <end position="310"/>
    </location>
</feature>